<proteinExistence type="predicted"/>
<dbReference type="InterPro" id="IPR036397">
    <property type="entry name" value="RNaseH_sf"/>
</dbReference>
<evidence type="ECO:0000259" key="1">
    <source>
        <dbReference type="PROSITE" id="PS50994"/>
    </source>
</evidence>
<keyword evidence="3" id="KW-1185">Reference proteome</keyword>
<dbReference type="InterPro" id="IPR010921">
    <property type="entry name" value="Trp_repressor/repl_initiator"/>
</dbReference>
<dbReference type="InterPro" id="IPR048020">
    <property type="entry name" value="Transpos_IS3"/>
</dbReference>
<dbReference type="InterPro" id="IPR025948">
    <property type="entry name" value="HTH-like_dom"/>
</dbReference>
<dbReference type="RefSeq" id="WP_245730141.1">
    <property type="nucleotide sequence ID" value="NZ_FOXF01000055.1"/>
</dbReference>
<organism evidence="2 3">
    <name type="scientific">Ruminobacter amylophilus</name>
    <dbReference type="NCBI Taxonomy" id="867"/>
    <lineage>
        <taxon>Bacteria</taxon>
        <taxon>Pseudomonadati</taxon>
        <taxon>Pseudomonadota</taxon>
        <taxon>Gammaproteobacteria</taxon>
        <taxon>Aeromonadales</taxon>
        <taxon>Succinivibrionaceae</taxon>
        <taxon>Ruminobacter</taxon>
    </lineage>
</organism>
<gene>
    <name evidence="2" type="ORF">SAMN02910344_02043</name>
</gene>
<dbReference type="Proteomes" id="UP000243745">
    <property type="component" value="Unassembled WGS sequence"/>
</dbReference>
<dbReference type="PANTHER" id="PTHR46889:SF7">
    <property type="entry name" value="TRANSPOSASE FOR INSERTION SEQUENCE ELEMENT IS904"/>
    <property type="match status" value="1"/>
</dbReference>
<dbReference type="SUPFAM" id="SSF48295">
    <property type="entry name" value="TrpR-like"/>
    <property type="match status" value="1"/>
</dbReference>
<dbReference type="Gene3D" id="3.30.420.10">
    <property type="entry name" value="Ribonuclease H-like superfamily/Ribonuclease H"/>
    <property type="match status" value="1"/>
</dbReference>
<dbReference type="PROSITE" id="PS50994">
    <property type="entry name" value="INTEGRASE"/>
    <property type="match status" value="1"/>
</dbReference>
<feature type="domain" description="Integrase catalytic" evidence="1">
    <location>
        <begin position="307"/>
        <end position="472"/>
    </location>
</feature>
<dbReference type="Pfam" id="PF13333">
    <property type="entry name" value="rve_2"/>
    <property type="match status" value="1"/>
</dbReference>
<protein>
    <submittedName>
        <fullName evidence="2">Transposase InsO and inactivated derivatives</fullName>
    </submittedName>
</protein>
<dbReference type="Pfam" id="PF00665">
    <property type="entry name" value="rve"/>
    <property type="match status" value="1"/>
</dbReference>
<dbReference type="NCBIfam" id="NF033516">
    <property type="entry name" value="transpos_IS3"/>
    <property type="match status" value="1"/>
</dbReference>
<dbReference type="InterPro" id="IPR012337">
    <property type="entry name" value="RNaseH-like_sf"/>
</dbReference>
<evidence type="ECO:0000313" key="3">
    <source>
        <dbReference type="Proteomes" id="UP000243745"/>
    </source>
</evidence>
<dbReference type="GO" id="GO:0043565">
    <property type="term" value="F:sequence-specific DNA binding"/>
    <property type="evidence" value="ECO:0007669"/>
    <property type="project" value="InterPro"/>
</dbReference>
<reference evidence="2 3" key="1">
    <citation type="submission" date="2016-10" db="EMBL/GenBank/DDBJ databases">
        <authorList>
            <person name="Varghese N."/>
            <person name="Submissions S."/>
        </authorList>
    </citation>
    <scope>NUCLEOTIDE SEQUENCE [LARGE SCALE GENOMIC DNA]</scope>
    <source>
        <strain evidence="2 3">DSM 1361</strain>
    </source>
</reference>
<dbReference type="GO" id="GO:0015074">
    <property type="term" value="P:DNA integration"/>
    <property type="evidence" value="ECO:0007669"/>
    <property type="project" value="InterPro"/>
</dbReference>
<dbReference type="Pfam" id="PF13276">
    <property type="entry name" value="HTH_21"/>
    <property type="match status" value="1"/>
</dbReference>
<dbReference type="PANTHER" id="PTHR46889">
    <property type="entry name" value="TRANSPOSASE INSF FOR INSERTION SEQUENCE IS3B-RELATED"/>
    <property type="match status" value="1"/>
</dbReference>
<dbReference type="AlphaFoldDB" id="A0A662ZJL0"/>
<evidence type="ECO:0000313" key="2">
    <source>
        <dbReference type="EMBL" id="SFP68064.1"/>
    </source>
</evidence>
<dbReference type="SUPFAM" id="SSF53098">
    <property type="entry name" value="Ribonuclease H-like"/>
    <property type="match status" value="1"/>
</dbReference>
<dbReference type="InterPro" id="IPR050900">
    <property type="entry name" value="Transposase_IS3/IS150/IS904"/>
</dbReference>
<dbReference type="InterPro" id="IPR001584">
    <property type="entry name" value="Integrase_cat-core"/>
</dbReference>
<dbReference type="EMBL" id="FOXF01000055">
    <property type="protein sequence ID" value="SFP68064.1"/>
    <property type="molecule type" value="Genomic_DNA"/>
</dbReference>
<accession>A0A662ZJL0</accession>
<sequence length="473" mass="56068">MKLTYEDKVEMYRLWKEDHYSSIRLATLFKCDRTSVTYIVKLIDIHGISVVQKKKNREYSAEFKEEAIRRVLIQHESIKQVSLSLAIPSKGTLSLWIKSYIENGYNVIEKKRGRYGQKESAEDRIRSRITEADTGASEAEYETFDRERILKKIRRLNFGKGKARAEEVAQAITELRQELKCSLRFILATINGIPDIPHMTRSDYYYTINKIDKDEKNQELIEKIKSIYAEHKKRYGYRRISLELVRRGYNVNHKKVQRLMQKYELRGITPRAKYKSYKGDFNGTVKNLLLNKVIDTEKHKTYYTRNFATTDVNQKWTTDVSEFHIAAGKLYLSPILDMHNAEIVSFNISKSPNFIQTTDMLKKAFQKHQKLEGLIFHSDQGWQYQMFEYHSMLRERGIIQSMSRKGNCYDNSIMENFFGKMKNEMFYGHEYEFNTLDELKDAMEKYIHYYNNDRIQKKLKGRTPCEVRNSALE</sequence>
<name>A0A662ZJL0_9GAMM</name>